<dbReference type="AlphaFoldDB" id="A0A369WTD4"/>
<feature type="region of interest" description="Disordered" evidence="1">
    <location>
        <begin position="77"/>
        <end position="115"/>
    </location>
</feature>
<comment type="caution">
    <text evidence="2">The sequence shown here is derived from an EMBL/GenBank/DDBJ whole genome shotgun (WGS) entry which is preliminary data.</text>
</comment>
<proteinExistence type="predicted"/>
<dbReference type="RefSeq" id="WP_133297399.1">
    <property type="nucleotide sequence ID" value="NZ_QQOH01000001.1"/>
</dbReference>
<evidence type="ECO:0000313" key="2">
    <source>
        <dbReference type="EMBL" id="RDE24952.1"/>
    </source>
</evidence>
<dbReference type="OrthoDB" id="6415307at2"/>
<dbReference type="InterPro" id="IPR038627">
    <property type="entry name" value="YebG-like_sf"/>
</dbReference>
<protein>
    <submittedName>
        <fullName evidence="2">Uncharacterized protein</fullName>
    </submittedName>
</protein>
<dbReference type="EMBL" id="QQOH01000001">
    <property type="protein sequence ID" value="RDE24952.1"/>
    <property type="molecule type" value="Genomic_DNA"/>
</dbReference>
<organism evidence="2 3">
    <name type="scientific">Motiliproteus coralliicola</name>
    <dbReference type="NCBI Taxonomy" id="2283196"/>
    <lineage>
        <taxon>Bacteria</taxon>
        <taxon>Pseudomonadati</taxon>
        <taxon>Pseudomonadota</taxon>
        <taxon>Gammaproteobacteria</taxon>
        <taxon>Oceanospirillales</taxon>
        <taxon>Oceanospirillaceae</taxon>
        <taxon>Motiliproteus</taxon>
    </lineage>
</organism>
<reference evidence="2 3" key="1">
    <citation type="submission" date="2018-07" db="EMBL/GenBank/DDBJ databases">
        <title>Motiliproteus coralliicola sp. nov., a bacterium isolated from Coral.</title>
        <authorList>
            <person name="Wang G."/>
        </authorList>
    </citation>
    <scope>NUCLEOTIDE SEQUENCE [LARGE SCALE GENOMIC DNA]</scope>
    <source>
        <strain evidence="2 3">C34</strain>
    </source>
</reference>
<dbReference type="Pfam" id="PF07130">
    <property type="entry name" value="YebG"/>
    <property type="match status" value="1"/>
</dbReference>
<dbReference type="InterPro" id="IPR009813">
    <property type="entry name" value="Uncharacterised_YebG"/>
</dbReference>
<evidence type="ECO:0000313" key="3">
    <source>
        <dbReference type="Proteomes" id="UP000253769"/>
    </source>
</evidence>
<dbReference type="Gene3D" id="1.10.10.710">
    <property type="entry name" value="PSPTO_1197 like"/>
    <property type="match status" value="1"/>
</dbReference>
<keyword evidence="3" id="KW-1185">Reference proteome</keyword>
<evidence type="ECO:0000256" key="1">
    <source>
        <dbReference type="SAM" id="MobiDB-lite"/>
    </source>
</evidence>
<sequence length="142" mass="16167">MKKRFERKTVYIYELNGQEKIKVTSAEEAAHWDEVFELAEEVDQLLLDKPPSIKLNEEQRTEMSLYLAQQRDELGILFGGTGDGESKKESSKESADESKEAKPKLVKTGETEGVGKAEKVKKQDFVKEFKRPVEPLKDGFSI</sequence>
<gene>
    <name evidence="2" type="ORF">DV711_05070</name>
</gene>
<dbReference type="Proteomes" id="UP000253769">
    <property type="component" value="Unassembled WGS sequence"/>
</dbReference>
<accession>A0A369WTD4</accession>
<feature type="compositionally biased region" description="Basic and acidic residues" evidence="1">
    <location>
        <begin position="84"/>
        <end position="115"/>
    </location>
</feature>
<name>A0A369WTD4_9GAMM</name>